<dbReference type="EMBL" id="JRLV01000032">
    <property type="protein sequence ID" value="KGO78717.1"/>
    <property type="molecule type" value="Genomic_DNA"/>
</dbReference>
<sequence length="385" mass="44832">MKKYLTLLLLLVSVCFYGQEEEKEIVIEGFYKVSLGGGGHALFPVVNNTVKGPINLEIEHYKIPHGFVNTARVRVKGKIYRAKYNYDCYYVKNRIVVNEVTLIDTTMLMEKFLKKHADEKKEVLNEGEERIEYFESEGFYNERYGELYYVELKDGEIADTLGICFEGRASRKHNEVYPDKYNADGVYVKGTGFKITGRSYGFPDLYDAQFNVCELKVIDTNYTFYNYQQERIKKHPDYFPYNGAKHNYPNVIDEGKEYTFKGDYTNNSIKYDVAFKVKRKGGVVSYTCIIKQDGKTITKIKDSSILDYREVIDSRFNKNKLGYSSKYYLQQSARPDEYSFFDVIFFDKKKEDSSQTPILQTVQIRFGIDNGAENIKDIELTQVKN</sequence>
<protein>
    <submittedName>
        <fullName evidence="1">Uncharacterized protein</fullName>
    </submittedName>
</protein>
<name>A0A0A2LF42_9FLAO</name>
<evidence type="ECO:0000313" key="2">
    <source>
        <dbReference type="Proteomes" id="UP000030129"/>
    </source>
</evidence>
<comment type="caution">
    <text evidence="1">The sequence shown here is derived from an EMBL/GenBank/DDBJ whole genome shotgun (WGS) entry which is preliminary data.</text>
</comment>
<accession>A0A0A2LF42</accession>
<dbReference type="RefSeq" id="WP_035136203.1">
    <property type="nucleotide sequence ID" value="NZ_JRLV01000032.1"/>
</dbReference>
<evidence type="ECO:0000313" key="1">
    <source>
        <dbReference type="EMBL" id="KGO78717.1"/>
    </source>
</evidence>
<dbReference type="Proteomes" id="UP000030129">
    <property type="component" value="Unassembled WGS sequence"/>
</dbReference>
<keyword evidence="2" id="KW-1185">Reference proteome</keyword>
<dbReference type="STRING" id="1406840.Q763_17160"/>
<dbReference type="AlphaFoldDB" id="A0A0A2LF42"/>
<reference evidence="1 2" key="1">
    <citation type="submission" date="2013-09" db="EMBL/GenBank/DDBJ databases">
        <authorList>
            <person name="Zeng Z."/>
            <person name="Chen C."/>
        </authorList>
    </citation>
    <scope>NUCLEOTIDE SEQUENCE [LARGE SCALE GENOMIC DNA]</scope>
    <source>
        <strain evidence="1 2">F44-8</strain>
    </source>
</reference>
<proteinExistence type="predicted"/>
<gene>
    <name evidence="1" type="ORF">Q763_17160</name>
</gene>
<organism evidence="1 2">
    <name type="scientific">Flavobacterium beibuense F44-8</name>
    <dbReference type="NCBI Taxonomy" id="1406840"/>
    <lineage>
        <taxon>Bacteria</taxon>
        <taxon>Pseudomonadati</taxon>
        <taxon>Bacteroidota</taxon>
        <taxon>Flavobacteriia</taxon>
        <taxon>Flavobacteriales</taxon>
        <taxon>Flavobacteriaceae</taxon>
        <taxon>Flavobacterium</taxon>
    </lineage>
</organism>